<protein>
    <submittedName>
        <fullName evidence="2">Uncharacterized protein</fullName>
    </submittedName>
</protein>
<evidence type="ECO:0000256" key="1">
    <source>
        <dbReference type="SAM" id="MobiDB-lite"/>
    </source>
</evidence>
<comment type="caution">
    <text evidence="2">The sequence shown here is derived from an EMBL/GenBank/DDBJ whole genome shotgun (WGS) entry which is preliminary data.</text>
</comment>
<sequence length="65" mass="7337">MNNKSIQRWKNAGGNDITQSVDWRTTTKRQSGRGGQGRDDDGPRRVGSNLLTLEIDLRPSITTFY</sequence>
<reference evidence="2 3" key="1">
    <citation type="journal article" date="2021" name="Plant Biotechnol. J.">
        <title>Multi-omics assisted identification of the key and species-specific regulatory components of drought-tolerant mechanisms in Gossypium stocksii.</title>
        <authorList>
            <person name="Yu D."/>
            <person name="Ke L."/>
            <person name="Zhang D."/>
            <person name="Wu Y."/>
            <person name="Sun Y."/>
            <person name="Mei J."/>
            <person name="Sun J."/>
            <person name="Sun Y."/>
        </authorList>
    </citation>
    <scope>NUCLEOTIDE SEQUENCE [LARGE SCALE GENOMIC DNA]</scope>
    <source>
        <strain evidence="3">cv. E1</strain>
        <tissue evidence="2">Leaf</tissue>
    </source>
</reference>
<accession>A0A9D4AKY2</accession>
<dbReference type="Proteomes" id="UP000828251">
    <property type="component" value="Unassembled WGS sequence"/>
</dbReference>
<evidence type="ECO:0000313" key="2">
    <source>
        <dbReference type="EMBL" id="KAH1129601.1"/>
    </source>
</evidence>
<proteinExistence type="predicted"/>
<dbReference type="AlphaFoldDB" id="A0A9D4AKY2"/>
<name>A0A9D4AKY2_9ROSI</name>
<dbReference type="EMBL" id="JAIQCV010000001">
    <property type="protein sequence ID" value="KAH1129601.1"/>
    <property type="molecule type" value="Genomic_DNA"/>
</dbReference>
<evidence type="ECO:0000313" key="3">
    <source>
        <dbReference type="Proteomes" id="UP000828251"/>
    </source>
</evidence>
<gene>
    <name evidence="2" type="ORF">J1N35_000979</name>
</gene>
<feature type="region of interest" description="Disordered" evidence="1">
    <location>
        <begin position="1"/>
        <end position="47"/>
    </location>
</feature>
<organism evidence="2 3">
    <name type="scientific">Gossypium stocksii</name>
    <dbReference type="NCBI Taxonomy" id="47602"/>
    <lineage>
        <taxon>Eukaryota</taxon>
        <taxon>Viridiplantae</taxon>
        <taxon>Streptophyta</taxon>
        <taxon>Embryophyta</taxon>
        <taxon>Tracheophyta</taxon>
        <taxon>Spermatophyta</taxon>
        <taxon>Magnoliopsida</taxon>
        <taxon>eudicotyledons</taxon>
        <taxon>Gunneridae</taxon>
        <taxon>Pentapetalae</taxon>
        <taxon>rosids</taxon>
        <taxon>malvids</taxon>
        <taxon>Malvales</taxon>
        <taxon>Malvaceae</taxon>
        <taxon>Malvoideae</taxon>
        <taxon>Gossypium</taxon>
    </lineage>
</organism>
<keyword evidence="3" id="KW-1185">Reference proteome</keyword>